<comment type="caution">
    <text evidence="5">The sequence shown here is derived from an EMBL/GenBank/DDBJ whole genome shotgun (WGS) entry which is preliminary data.</text>
</comment>
<evidence type="ECO:0000256" key="2">
    <source>
        <dbReference type="ARBA" id="ARBA00022840"/>
    </source>
</evidence>
<name>A0AA38LG15_TAXCH</name>
<dbReference type="Proteomes" id="UP000824469">
    <property type="component" value="Unassembled WGS sequence"/>
</dbReference>
<keyword evidence="2 3" id="KW-0067">ATP-binding</keyword>
<evidence type="ECO:0000313" key="6">
    <source>
        <dbReference type="Proteomes" id="UP000824469"/>
    </source>
</evidence>
<evidence type="ECO:0000256" key="4">
    <source>
        <dbReference type="SAM" id="Phobius"/>
    </source>
</evidence>
<feature type="binding site" evidence="3">
    <location>
        <position position="92"/>
    </location>
    <ligand>
        <name>ATP</name>
        <dbReference type="ChEBI" id="CHEBI:30616"/>
    </ligand>
</feature>
<protein>
    <submittedName>
        <fullName evidence="5">Uncharacterized protein</fullName>
    </submittedName>
</protein>
<keyword evidence="4" id="KW-0472">Membrane</keyword>
<feature type="non-terminal residue" evidence="5">
    <location>
        <position position="154"/>
    </location>
</feature>
<reference evidence="5 6" key="1">
    <citation type="journal article" date="2021" name="Nat. Plants">
        <title>The Taxus genome provides insights into paclitaxel biosynthesis.</title>
        <authorList>
            <person name="Xiong X."/>
            <person name="Gou J."/>
            <person name="Liao Q."/>
            <person name="Li Y."/>
            <person name="Zhou Q."/>
            <person name="Bi G."/>
            <person name="Li C."/>
            <person name="Du R."/>
            <person name="Wang X."/>
            <person name="Sun T."/>
            <person name="Guo L."/>
            <person name="Liang H."/>
            <person name="Lu P."/>
            <person name="Wu Y."/>
            <person name="Zhang Z."/>
            <person name="Ro D.K."/>
            <person name="Shang Y."/>
            <person name="Huang S."/>
            <person name="Yan J."/>
        </authorList>
    </citation>
    <scope>NUCLEOTIDE SEQUENCE [LARGE SCALE GENOMIC DNA]</scope>
    <source>
        <strain evidence="5">Ta-2019</strain>
    </source>
</reference>
<dbReference type="GO" id="GO:0005524">
    <property type="term" value="F:ATP binding"/>
    <property type="evidence" value="ECO:0007669"/>
    <property type="project" value="UniProtKB-UniRule"/>
</dbReference>
<keyword evidence="6" id="KW-1185">Reference proteome</keyword>
<dbReference type="EMBL" id="JAHRHJ020000003">
    <property type="protein sequence ID" value="KAH9320690.1"/>
    <property type="molecule type" value="Genomic_DNA"/>
</dbReference>
<keyword evidence="1 3" id="KW-0547">Nucleotide-binding</keyword>
<organism evidence="5 6">
    <name type="scientific">Taxus chinensis</name>
    <name type="common">Chinese yew</name>
    <name type="synonym">Taxus wallichiana var. chinensis</name>
    <dbReference type="NCBI Taxonomy" id="29808"/>
    <lineage>
        <taxon>Eukaryota</taxon>
        <taxon>Viridiplantae</taxon>
        <taxon>Streptophyta</taxon>
        <taxon>Embryophyta</taxon>
        <taxon>Tracheophyta</taxon>
        <taxon>Spermatophyta</taxon>
        <taxon>Pinopsida</taxon>
        <taxon>Pinidae</taxon>
        <taxon>Conifers II</taxon>
        <taxon>Cupressales</taxon>
        <taxon>Taxaceae</taxon>
        <taxon>Taxus</taxon>
    </lineage>
</organism>
<keyword evidence="4" id="KW-0812">Transmembrane</keyword>
<dbReference type="GO" id="GO:0016301">
    <property type="term" value="F:kinase activity"/>
    <property type="evidence" value="ECO:0007669"/>
    <property type="project" value="TreeGrafter"/>
</dbReference>
<dbReference type="Gene3D" id="3.30.200.20">
    <property type="entry name" value="Phosphorylase Kinase, domain 1"/>
    <property type="match status" value="1"/>
</dbReference>
<dbReference type="PANTHER" id="PTHR46008">
    <property type="entry name" value="LEAF RUST 10 DISEASE-RESISTANCE LOCUS RECEPTOR-LIKE PROTEIN KINASE-LIKE 1.4"/>
    <property type="match status" value="1"/>
</dbReference>
<dbReference type="InterPro" id="IPR011009">
    <property type="entry name" value="Kinase-like_dom_sf"/>
</dbReference>
<gene>
    <name evidence="5" type="ORF">KI387_015329</name>
</gene>
<evidence type="ECO:0000313" key="5">
    <source>
        <dbReference type="EMBL" id="KAH9320690.1"/>
    </source>
</evidence>
<dbReference type="SUPFAM" id="SSF56112">
    <property type="entry name" value="Protein kinase-like (PK-like)"/>
    <property type="match status" value="1"/>
</dbReference>
<dbReference type="InterPro" id="IPR017441">
    <property type="entry name" value="Protein_kinase_ATP_BS"/>
</dbReference>
<feature type="transmembrane region" description="Helical" evidence="4">
    <location>
        <begin position="6"/>
        <end position="22"/>
    </location>
</feature>
<dbReference type="PANTHER" id="PTHR46008:SF2">
    <property type="entry name" value="LEAF RUST 10 DISEASE-RESISTANCE LOCUS RECEPTOR-LIKE PROTEIN KINASE-LIKE 1.4"/>
    <property type="match status" value="1"/>
</dbReference>
<accession>A0AA38LG15</accession>
<dbReference type="PROSITE" id="PS00107">
    <property type="entry name" value="PROTEIN_KINASE_ATP"/>
    <property type="match status" value="1"/>
</dbReference>
<feature type="non-terminal residue" evidence="5">
    <location>
        <position position="1"/>
    </location>
</feature>
<evidence type="ECO:0000256" key="3">
    <source>
        <dbReference type="PROSITE-ProRule" id="PRU10141"/>
    </source>
</evidence>
<sequence length="154" mass="16744">IVTGACVVFIVAILAVVFYRRKRLQMEIRTIMAKERAEILAVNNGGKPAKLFTIKEIHKAKNTFAGDQLLGVGGFGEVYKGILKDGTNVAVKTAKVGNIKGTERVLKEAIPCATARIGYLSKKSFSSLVISDTTWASLELGSDTDYYTPNKICE</sequence>
<dbReference type="AlphaFoldDB" id="A0AA38LG15"/>
<keyword evidence="4" id="KW-1133">Transmembrane helix</keyword>
<evidence type="ECO:0000256" key="1">
    <source>
        <dbReference type="ARBA" id="ARBA00022741"/>
    </source>
</evidence>
<proteinExistence type="predicted"/>